<evidence type="ECO:0000256" key="1">
    <source>
        <dbReference type="ARBA" id="ARBA00022670"/>
    </source>
</evidence>
<gene>
    <name evidence="8" type="ORF">J437_LFUL005254</name>
</gene>
<dbReference type="SUPFAM" id="SSF50494">
    <property type="entry name" value="Trypsin-like serine proteases"/>
    <property type="match status" value="2"/>
</dbReference>
<comment type="caution">
    <text evidence="8">The sequence shown here is derived from an EMBL/GenBank/DDBJ whole genome shotgun (WGS) entry which is preliminary data.</text>
</comment>
<dbReference type="PANTHER" id="PTHR24260">
    <property type="match status" value="1"/>
</dbReference>
<keyword evidence="4" id="KW-0720">Serine protease</keyword>
<keyword evidence="5" id="KW-1015">Disulfide bond</keyword>
<dbReference type="SMART" id="SM00680">
    <property type="entry name" value="CLIP"/>
    <property type="match status" value="1"/>
</dbReference>
<dbReference type="PRINTS" id="PR00722">
    <property type="entry name" value="CHYMOTRYPSIN"/>
</dbReference>
<feature type="domain" description="Clip" evidence="7">
    <location>
        <begin position="297"/>
        <end position="341"/>
    </location>
</feature>
<dbReference type="Gene3D" id="2.40.10.10">
    <property type="entry name" value="Trypsin-like serine proteases"/>
    <property type="match status" value="3"/>
</dbReference>
<dbReference type="OrthoDB" id="6339452at2759"/>
<keyword evidence="1" id="KW-0645">Protease</keyword>
<dbReference type="PROSITE" id="PS00134">
    <property type="entry name" value="TRYPSIN_HIS"/>
    <property type="match status" value="1"/>
</dbReference>
<dbReference type="Proteomes" id="UP000792457">
    <property type="component" value="Unassembled WGS sequence"/>
</dbReference>
<keyword evidence="3" id="KW-0378">Hydrolase</keyword>
<dbReference type="InterPro" id="IPR043504">
    <property type="entry name" value="Peptidase_S1_PA_chymotrypsin"/>
</dbReference>
<evidence type="ECO:0000256" key="4">
    <source>
        <dbReference type="ARBA" id="ARBA00022825"/>
    </source>
</evidence>
<dbReference type="InterPro" id="IPR001254">
    <property type="entry name" value="Trypsin_dom"/>
</dbReference>
<dbReference type="PROSITE" id="PS51888">
    <property type="entry name" value="CLIP"/>
    <property type="match status" value="1"/>
</dbReference>
<dbReference type="GO" id="GO:0006508">
    <property type="term" value="P:proteolysis"/>
    <property type="evidence" value="ECO:0007669"/>
    <property type="project" value="UniProtKB-KW"/>
</dbReference>
<accession>A0A8K0JXC3</accession>
<feature type="domain" description="Peptidase S1" evidence="6">
    <location>
        <begin position="14"/>
        <end position="292"/>
    </location>
</feature>
<dbReference type="Pfam" id="PF00089">
    <property type="entry name" value="Trypsin"/>
    <property type="match status" value="1"/>
</dbReference>
<dbReference type="Gene3D" id="3.30.1640.30">
    <property type="match status" value="1"/>
</dbReference>
<keyword evidence="9" id="KW-1185">Reference proteome</keyword>
<sequence>MESVQMLLNVRVRIEGGRTGSSETVAWIRSSVTQQEYILCALLQAAIGYGPQNDIIWQCGGSLISENFVLTAAHCLNDGRLLADWVRLGTVIVQDKTRENVSLSQKGQTHPVLERIVHPDYKKPSKYNDIALLKIGPALEADSLSTFNKKISPACLHLRYSTPKYVFGSGWGRLGPCELSISFIVDDPTPFLQKFDFNIYDTSECNKTFELEIRTTKQLQRGIQGSQICAGQIEGGIDTCERDLGGPLQYKSSCLYTVVGVTSFGKLCGFKNNLGIYTSIVYYLDWIEKNVWKDRETCLFETGNYGECLPVSKCTHIHEHIRNGYRPAHCGYNREEPIVCCPSPYEFVWMSPRKSVQPIKSRVPGEAAKLFLGCEKYKQELKTSRGFQESLPKERNQYPHLVATDTRENEKDWYPRITNFHATFRDIHLSKWVRLGLQTFKSDVRWTTKNGTVTGQVHPIIRVAVHPEYKESTKENNLALVQIGDPIEADASSTLSPYIHPACLKVSEKQINEAQFVGISYLPIDDYAHLEYKERDMIYNDTSTCGFKSEKSLNEQEDYSVCRWRCNEWFGISPTGQLQFLIDQDTHLYEVIGIKSLDFPPQELGITHVVPYLKWIEDH</sequence>
<evidence type="ECO:0000256" key="2">
    <source>
        <dbReference type="ARBA" id="ARBA00022729"/>
    </source>
</evidence>
<dbReference type="InterPro" id="IPR022700">
    <property type="entry name" value="CLIP"/>
</dbReference>
<reference evidence="8" key="1">
    <citation type="submission" date="2013-04" db="EMBL/GenBank/DDBJ databases">
        <authorList>
            <person name="Qu J."/>
            <person name="Murali S.C."/>
            <person name="Bandaranaike D."/>
            <person name="Bellair M."/>
            <person name="Blankenburg K."/>
            <person name="Chao H."/>
            <person name="Dinh H."/>
            <person name="Doddapaneni H."/>
            <person name="Downs B."/>
            <person name="Dugan-Rocha S."/>
            <person name="Elkadiri S."/>
            <person name="Gnanaolivu R.D."/>
            <person name="Hernandez B."/>
            <person name="Javaid M."/>
            <person name="Jayaseelan J.C."/>
            <person name="Lee S."/>
            <person name="Li M."/>
            <person name="Ming W."/>
            <person name="Munidasa M."/>
            <person name="Muniz J."/>
            <person name="Nguyen L."/>
            <person name="Ongeri F."/>
            <person name="Osuji N."/>
            <person name="Pu L.-L."/>
            <person name="Puazo M."/>
            <person name="Qu C."/>
            <person name="Quiroz J."/>
            <person name="Raj R."/>
            <person name="Weissenberger G."/>
            <person name="Xin Y."/>
            <person name="Zou X."/>
            <person name="Han Y."/>
            <person name="Richards S."/>
            <person name="Worley K."/>
            <person name="Muzny D."/>
            <person name="Gibbs R."/>
        </authorList>
    </citation>
    <scope>NUCLEOTIDE SEQUENCE</scope>
    <source>
        <strain evidence="8">Sampled in the wild</strain>
    </source>
</reference>
<dbReference type="PANTHER" id="PTHR24260:SF147">
    <property type="entry name" value="EG:BACR7A4.3 PROTEIN-RELATED"/>
    <property type="match status" value="1"/>
</dbReference>
<dbReference type="GO" id="GO:0004252">
    <property type="term" value="F:serine-type endopeptidase activity"/>
    <property type="evidence" value="ECO:0007669"/>
    <property type="project" value="InterPro"/>
</dbReference>
<evidence type="ECO:0000259" key="6">
    <source>
        <dbReference type="PROSITE" id="PS50240"/>
    </source>
</evidence>
<evidence type="ECO:0000256" key="3">
    <source>
        <dbReference type="ARBA" id="ARBA00022801"/>
    </source>
</evidence>
<organism evidence="8 9">
    <name type="scientific">Ladona fulva</name>
    <name type="common">Scarce chaser dragonfly</name>
    <name type="synonym">Libellula fulva</name>
    <dbReference type="NCBI Taxonomy" id="123851"/>
    <lineage>
        <taxon>Eukaryota</taxon>
        <taxon>Metazoa</taxon>
        <taxon>Ecdysozoa</taxon>
        <taxon>Arthropoda</taxon>
        <taxon>Hexapoda</taxon>
        <taxon>Insecta</taxon>
        <taxon>Pterygota</taxon>
        <taxon>Palaeoptera</taxon>
        <taxon>Odonata</taxon>
        <taxon>Epiprocta</taxon>
        <taxon>Anisoptera</taxon>
        <taxon>Libelluloidea</taxon>
        <taxon>Libellulidae</taxon>
        <taxon>Ladona</taxon>
    </lineage>
</organism>
<dbReference type="PROSITE" id="PS50240">
    <property type="entry name" value="TRYPSIN_DOM"/>
    <property type="match status" value="1"/>
</dbReference>
<dbReference type="InterPro" id="IPR051333">
    <property type="entry name" value="CLIP_Serine_Protease"/>
</dbReference>
<dbReference type="EMBL" id="KZ308193">
    <property type="protein sequence ID" value="KAG8224372.1"/>
    <property type="molecule type" value="Genomic_DNA"/>
</dbReference>
<dbReference type="InterPro" id="IPR038565">
    <property type="entry name" value="CLIP_sf"/>
</dbReference>
<protein>
    <submittedName>
        <fullName evidence="8">Uncharacterized protein</fullName>
    </submittedName>
</protein>
<evidence type="ECO:0000259" key="7">
    <source>
        <dbReference type="PROSITE" id="PS51888"/>
    </source>
</evidence>
<keyword evidence="2" id="KW-0732">Signal</keyword>
<evidence type="ECO:0000313" key="8">
    <source>
        <dbReference type="EMBL" id="KAG8224372.1"/>
    </source>
</evidence>
<proteinExistence type="predicted"/>
<dbReference type="SMART" id="SM00020">
    <property type="entry name" value="Tryp_SPc"/>
    <property type="match status" value="1"/>
</dbReference>
<dbReference type="InterPro" id="IPR009003">
    <property type="entry name" value="Peptidase_S1_PA"/>
</dbReference>
<dbReference type="InterPro" id="IPR001314">
    <property type="entry name" value="Peptidase_S1A"/>
</dbReference>
<dbReference type="FunFam" id="2.40.10.10:FF:000068">
    <property type="entry name" value="transmembrane protease serine 2"/>
    <property type="match status" value="1"/>
</dbReference>
<feature type="non-terminal residue" evidence="8">
    <location>
        <position position="619"/>
    </location>
</feature>
<reference evidence="8" key="2">
    <citation type="submission" date="2017-10" db="EMBL/GenBank/DDBJ databases">
        <title>Ladona fulva Genome sequencing and assembly.</title>
        <authorList>
            <person name="Murali S."/>
            <person name="Richards S."/>
            <person name="Bandaranaike D."/>
            <person name="Bellair M."/>
            <person name="Blankenburg K."/>
            <person name="Chao H."/>
            <person name="Dinh H."/>
            <person name="Doddapaneni H."/>
            <person name="Dugan-Rocha S."/>
            <person name="Elkadiri S."/>
            <person name="Gnanaolivu R."/>
            <person name="Hernandez B."/>
            <person name="Skinner E."/>
            <person name="Javaid M."/>
            <person name="Lee S."/>
            <person name="Li M."/>
            <person name="Ming W."/>
            <person name="Munidasa M."/>
            <person name="Muniz J."/>
            <person name="Nguyen L."/>
            <person name="Hughes D."/>
            <person name="Osuji N."/>
            <person name="Pu L.-L."/>
            <person name="Puazo M."/>
            <person name="Qu C."/>
            <person name="Quiroz J."/>
            <person name="Raj R."/>
            <person name="Weissenberger G."/>
            <person name="Xin Y."/>
            <person name="Zou X."/>
            <person name="Han Y."/>
            <person name="Worley K."/>
            <person name="Muzny D."/>
            <person name="Gibbs R."/>
        </authorList>
    </citation>
    <scope>NUCLEOTIDE SEQUENCE</scope>
    <source>
        <strain evidence="8">Sampled in the wild</strain>
    </source>
</reference>
<name>A0A8K0JXC3_LADFU</name>
<dbReference type="CDD" id="cd00190">
    <property type="entry name" value="Tryp_SPc"/>
    <property type="match status" value="1"/>
</dbReference>
<dbReference type="InterPro" id="IPR018114">
    <property type="entry name" value="TRYPSIN_HIS"/>
</dbReference>
<evidence type="ECO:0000313" key="9">
    <source>
        <dbReference type="Proteomes" id="UP000792457"/>
    </source>
</evidence>
<dbReference type="AlphaFoldDB" id="A0A8K0JXC3"/>
<evidence type="ECO:0000256" key="5">
    <source>
        <dbReference type="ARBA" id="ARBA00023157"/>
    </source>
</evidence>